<keyword evidence="2" id="KW-0449">Lipoprotein</keyword>
<gene>
    <name evidence="2" type="ORF">NMG93_01605</name>
</gene>
<evidence type="ECO:0000259" key="1">
    <source>
        <dbReference type="Pfam" id="PF04200"/>
    </source>
</evidence>
<feature type="domain" description="Lipoprotein-associated type-17" evidence="1">
    <location>
        <begin position="347"/>
        <end position="400"/>
    </location>
</feature>
<proteinExistence type="predicted"/>
<name>A0A9Q9BXZ9_9BACT</name>
<protein>
    <submittedName>
        <fullName evidence="2">Lipoprotein 17-related variable surface protein</fullName>
    </submittedName>
</protein>
<dbReference type="GeneID" id="75105168"/>
<accession>A0A9Q9BXZ9</accession>
<dbReference type="AlphaFoldDB" id="A0A9Q9BXZ9"/>
<evidence type="ECO:0000313" key="2">
    <source>
        <dbReference type="EMBL" id="UTO26251.1"/>
    </source>
</evidence>
<feature type="domain" description="Lipoprotein-associated type-17" evidence="1">
    <location>
        <begin position="46"/>
        <end position="109"/>
    </location>
</feature>
<organism evidence="2 3">
    <name type="scientific">Metamycoplasma hyosynoviae</name>
    <dbReference type="NCBI Taxonomy" id="29559"/>
    <lineage>
        <taxon>Bacteria</taxon>
        <taxon>Bacillati</taxon>
        <taxon>Mycoplasmatota</taxon>
        <taxon>Mycoplasmoidales</taxon>
        <taxon>Metamycoplasmataceae</taxon>
        <taxon>Metamycoplasma</taxon>
    </lineage>
</organism>
<dbReference type="InterPro" id="IPR007326">
    <property type="entry name" value="Lipoprotein-assoc_dom"/>
</dbReference>
<reference evidence="2" key="1">
    <citation type="submission" date="2022-07" db="EMBL/GenBank/DDBJ databases">
        <title>Complete genome of Mycoplasma hyosynoviae B1.</title>
        <authorList>
            <person name="Spergser J."/>
        </authorList>
    </citation>
    <scope>NUCLEOTIDE SEQUENCE</scope>
    <source>
        <strain evidence="2">B1</strain>
    </source>
</reference>
<feature type="domain" description="Lipoprotein-associated type-17" evidence="1">
    <location>
        <begin position="706"/>
        <end position="791"/>
    </location>
</feature>
<feature type="domain" description="Lipoprotein-associated type-17" evidence="1">
    <location>
        <begin position="124"/>
        <end position="203"/>
    </location>
</feature>
<dbReference type="RefSeq" id="WP_254735508.1">
    <property type="nucleotide sequence ID" value="NZ_CP101127.1"/>
</dbReference>
<dbReference type="Proteomes" id="UP001059349">
    <property type="component" value="Chromosome"/>
</dbReference>
<feature type="domain" description="Lipoprotein-associated type-17" evidence="1">
    <location>
        <begin position="633"/>
        <end position="701"/>
    </location>
</feature>
<sequence>MSKQSKIILLSSLITPPTCIPLLVISCTNQDPTSEIEKVKVSIVTLDKLASEITDSDIKITGYRTSVFSATQTHQVNTADPTTLEVLVELKNIKKGTKAQKVFPIKGFKVDPTEEIKSLLATELEKISGVAVDNHTDKIANTIVANEIKITETSAINKNTFELSINPKVDSKDKTKLNVTIRLKHKQSGILSKAKNFSIEGFKPLTAEQEELIKKLNTASRKVTVDVDNKANIFAKEVTEVDLKFTIPTISGIIDDPNKYEIIEKSWSVSKTDSKNLEVYFQLKNKENNFVSDKRKFEIKGFKEAEASTPEEKALGEALNAISLSYEGGKEVLDKTDAGDLEITKVKLENQREGFEYSHKFKNDNPSKVNYDNGFRTVVITVKKGSKSLSKEINLECFKSDYDVIIKQRKEVKNIDLLQTPDAKTAVEALFTGGQTEAEIFYDFKDQKFYDKKYDNTDKKQILNIKSVSWAFGTTFGKSKLIKLSNGKYKALVTLGKNYKEENNTWKRIYDTKQSETNELSFEIIDQNAVDKLAEDNKDNFDYPEKTTINVDNTERDKVKLPVAELQNIPASFIITDFTQDAENAQLIIKYKVEIENNGIKYTSKIIETKITGFKQEELAKEFTGMTVQYEGKENIQADQVEENKFKLAKDNISYGPPVGIQQKIDILSKDKYNGIVKIKVTLTKGTDTVSKEFDVNGFKKVNLDFNNIAENSFDLTFEGIEKQNVFPSTVVESNVKVNIKDEYKTAIQVVKITLTPNNKEGKLTVKVTLKDLTTSTPDKEITKEESGFKKEETITKKYKLQELYNESVSKSLIAINSALKEEIIKLFNSNKIKDYGDNKKLLVIKNGTFYTKNNKGEEIKGLSIRNSNISNKVNTHGGAKANIAKPEKIGNNAKGILLHKDGNKWIAKWVLILDDDSEDTEIFEQVLLEE</sequence>
<evidence type="ECO:0000313" key="3">
    <source>
        <dbReference type="Proteomes" id="UP001059349"/>
    </source>
</evidence>
<dbReference type="PROSITE" id="PS51257">
    <property type="entry name" value="PROKAR_LIPOPROTEIN"/>
    <property type="match status" value="1"/>
</dbReference>
<dbReference type="EMBL" id="CP101127">
    <property type="protein sequence ID" value="UTO26251.1"/>
    <property type="molecule type" value="Genomic_DNA"/>
</dbReference>
<dbReference type="Pfam" id="PF04200">
    <property type="entry name" value="Lipoprotein_17"/>
    <property type="match status" value="5"/>
</dbReference>